<dbReference type="AlphaFoldDB" id="A0A6C0CMI9"/>
<proteinExistence type="predicted"/>
<reference evidence="1" key="1">
    <citation type="journal article" date="2020" name="Nature">
        <title>Giant virus diversity and host interactions through global metagenomics.</title>
        <authorList>
            <person name="Schulz F."/>
            <person name="Roux S."/>
            <person name="Paez-Espino D."/>
            <person name="Jungbluth S."/>
            <person name="Walsh D.A."/>
            <person name="Denef V.J."/>
            <person name="McMahon K.D."/>
            <person name="Konstantinidis K.T."/>
            <person name="Eloe-Fadrosh E.A."/>
            <person name="Kyrpides N.C."/>
            <person name="Woyke T."/>
        </authorList>
    </citation>
    <scope>NUCLEOTIDE SEQUENCE</scope>
    <source>
        <strain evidence="1">GVMAG-M-3300021375-17</strain>
    </source>
</reference>
<sequence length="37" mass="4110">MSGRKKENRFLLIQKVVGMGGMKLAVVQVISIYQDGD</sequence>
<organism evidence="1">
    <name type="scientific">viral metagenome</name>
    <dbReference type="NCBI Taxonomy" id="1070528"/>
    <lineage>
        <taxon>unclassified sequences</taxon>
        <taxon>metagenomes</taxon>
        <taxon>organismal metagenomes</taxon>
    </lineage>
</organism>
<dbReference type="EMBL" id="MN739455">
    <property type="protein sequence ID" value="QHT05513.1"/>
    <property type="molecule type" value="Genomic_DNA"/>
</dbReference>
<accession>A0A6C0CMI9</accession>
<protein>
    <submittedName>
        <fullName evidence="1">Uncharacterized protein</fullName>
    </submittedName>
</protein>
<name>A0A6C0CMI9_9ZZZZ</name>
<evidence type="ECO:0000313" key="1">
    <source>
        <dbReference type="EMBL" id="QHT05513.1"/>
    </source>
</evidence>